<evidence type="ECO:0000313" key="2">
    <source>
        <dbReference type="Proteomes" id="UP000234681"/>
    </source>
</evidence>
<protein>
    <submittedName>
        <fullName evidence="1">RCG32349</fullName>
    </submittedName>
</protein>
<reference evidence="1 2" key="1">
    <citation type="submission" date="2005-09" db="EMBL/GenBank/DDBJ databases">
        <authorList>
            <person name="Mural R.J."/>
            <person name="Li P.W."/>
            <person name="Adams M.D."/>
            <person name="Amanatides P.G."/>
            <person name="Baden-Tillson H."/>
            <person name="Barnstead M."/>
            <person name="Chin S.H."/>
            <person name="Dew I."/>
            <person name="Evans C.A."/>
            <person name="Ferriera S."/>
            <person name="Flanigan M."/>
            <person name="Fosler C."/>
            <person name="Glodek A."/>
            <person name="Gu Z."/>
            <person name="Holt R.A."/>
            <person name="Jennings D."/>
            <person name="Kraft C.L."/>
            <person name="Lu F."/>
            <person name="Nguyen T."/>
            <person name="Nusskern D.R."/>
            <person name="Pfannkoch C.M."/>
            <person name="Sitter C."/>
            <person name="Sutton G.G."/>
            <person name="Venter J.C."/>
            <person name="Wang Z."/>
            <person name="Woodage T."/>
            <person name="Zheng X.H."/>
            <person name="Zhong F."/>
        </authorList>
    </citation>
    <scope>NUCLEOTIDE SEQUENCE [LARGE SCALE GENOMIC DNA]</scope>
    <source>
        <strain>BN</strain>
        <strain evidence="2">Sprague-Dawley</strain>
    </source>
</reference>
<sequence>MESPTGPRNGEAGERQGELSFFLSLVSSHLFPPQDSQDFGWEHSDGIGLAFSKS</sequence>
<accession>A6JXJ0</accession>
<organism evidence="1 2">
    <name type="scientific">Rattus norvegicus</name>
    <name type="common">Rat</name>
    <dbReference type="NCBI Taxonomy" id="10116"/>
    <lineage>
        <taxon>Eukaryota</taxon>
        <taxon>Metazoa</taxon>
        <taxon>Chordata</taxon>
        <taxon>Craniata</taxon>
        <taxon>Vertebrata</taxon>
        <taxon>Euteleostomi</taxon>
        <taxon>Mammalia</taxon>
        <taxon>Eutheria</taxon>
        <taxon>Euarchontoglires</taxon>
        <taxon>Glires</taxon>
        <taxon>Rodentia</taxon>
        <taxon>Myomorpha</taxon>
        <taxon>Muroidea</taxon>
        <taxon>Muridae</taxon>
        <taxon>Murinae</taxon>
        <taxon>Rattus</taxon>
    </lineage>
</organism>
<dbReference type="AlphaFoldDB" id="A6JXJ0"/>
<gene>
    <name evidence="1" type="ORF">rCG_32349</name>
</gene>
<proteinExistence type="predicted"/>
<dbReference type="EMBL" id="CH474005">
    <property type="protein sequence ID" value="EDL96419.1"/>
    <property type="molecule type" value="Genomic_DNA"/>
</dbReference>
<evidence type="ECO:0000313" key="1">
    <source>
        <dbReference type="EMBL" id="EDL96419.1"/>
    </source>
</evidence>
<dbReference type="Proteomes" id="UP000234681">
    <property type="component" value="Chromosome 3"/>
</dbReference>
<name>A6JXJ0_RAT</name>